<feature type="non-terminal residue" evidence="3">
    <location>
        <position position="187"/>
    </location>
</feature>
<evidence type="ECO:0000256" key="2">
    <source>
        <dbReference type="SAM" id="MobiDB-lite"/>
    </source>
</evidence>
<feature type="region of interest" description="Disordered" evidence="2">
    <location>
        <begin position="1"/>
        <end position="105"/>
    </location>
</feature>
<dbReference type="PANTHER" id="PTHR19965:SF82">
    <property type="entry name" value="THO COMPLEX SUBUNIT 4"/>
    <property type="match status" value="1"/>
</dbReference>
<organism evidence="3 4">
    <name type="scientific">Timema podura</name>
    <name type="common">Walking stick</name>
    <dbReference type="NCBI Taxonomy" id="61482"/>
    <lineage>
        <taxon>Eukaryota</taxon>
        <taxon>Metazoa</taxon>
        <taxon>Ecdysozoa</taxon>
        <taxon>Arthropoda</taxon>
        <taxon>Hexapoda</taxon>
        <taxon>Insecta</taxon>
        <taxon>Pterygota</taxon>
        <taxon>Neoptera</taxon>
        <taxon>Polyneoptera</taxon>
        <taxon>Phasmatodea</taxon>
        <taxon>Timematodea</taxon>
        <taxon>Timematoidea</taxon>
        <taxon>Timematidae</taxon>
        <taxon>Timema</taxon>
    </lineage>
</organism>
<name>A0ABN7PAG7_TIMPD</name>
<feature type="compositionally biased region" description="Basic and acidic residues" evidence="2">
    <location>
        <begin position="1"/>
        <end position="14"/>
    </location>
</feature>
<dbReference type="PANTHER" id="PTHR19965">
    <property type="entry name" value="RNA AND EXPORT FACTOR BINDING PROTEIN"/>
    <property type="match status" value="1"/>
</dbReference>
<gene>
    <name evidence="3" type="ORF">TPAB3V08_LOCUS9416</name>
</gene>
<sequence>MVDKIEMSLDDIIKSSKQPRGSGRRGRGGQRGSAGTFSRRGGRGVVRGGVGAVRNRRGGVGIPRSTPYSRNIGNPNFPVQFPEDPDYMGVWGRESPDTNQSSSATSYLDEVHALLNSISSKSSQSQASQDLGDINSRWQHDMFDGSNIKKGRVSNYGISSLSSGPAKLLVSNLDFGVSDSDIQVCDK</sequence>
<evidence type="ECO:0000256" key="1">
    <source>
        <dbReference type="ARBA" id="ARBA00022884"/>
    </source>
</evidence>
<proteinExistence type="predicted"/>
<protein>
    <submittedName>
        <fullName evidence="3">Uncharacterized protein</fullName>
    </submittedName>
</protein>
<dbReference type="InterPro" id="IPR051229">
    <property type="entry name" value="ALYREF_mRNA_export"/>
</dbReference>
<evidence type="ECO:0000313" key="4">
    <source>
        <dbReference type="Proteomes" id="UP001153148"/>
    </source>
</evidence>
<accession>A0ABN7PAG7</accession>
<reference evidence="3" key="1">
    <citation type="submission" date="2021-03" db="EMBL/GenBank/DDBJ databases">
        <authorList>
            <person name="Tran Van P."/>
        </authorList>
    </citation>
    <scope>NUCLEOTIDE SEQUENCE</scope>
</reference>
<keyword evidence="1" id="KW-0694">RNA-binding</keyword>
<keyword evidence="4" id="KW-1185">Reference proteome</keyword>
<dbReference type="Proteomes" id="UP001153148">
    <property type="component" value="Unassembled WGS sequence"/>
</dbReference>
<evidence type="ECO:0000313" key="3">
    <source>
        <dbReference type="EMBL" id="CAG2062465.1"/>
    </source>
</evidence>
<dbReference type="EMBL" id="CAJPIN010020484">
    <property type="protein sequence ID" value="CAG2062465.1"/>
    <property type="molecule type" value="Genomic_DNA"/>
</dbReference>
<comment type="caution">
    <text evidence="3">The sequence shown here is derived from an EMBL/GenBank/DDBJ whole genome shotgun (WGS) entry which is preliminary data.</text>
</comment>